<evidence type="ECO:0000256" key="8">
    <source>
        <dbReference type="SAM" id="Phobius"/>
    </source>
</evidence>
<dbReference type="PANTHER" id="PTHR33908:SF3">
    <property type="entry name" value="UNDECAPRENYL PHOSPHATE-ALPHA-4-AMINO-4-DEOXY-L-ARABINOSE ARABINOSYL TRANSFERASE"/>
    <property type="match status" value="1"/>
</dbReference>
<dbReference type="InterPro" id="IPR050297">
    <property type="entry name" value="LipidA_mod_glycosyltrf_83"/>
</dbReference>
<keyword evidence="5 8" id="KW-0812">Transmembrane</keyword>
<feature type="transmembrane region" description="Helical" evidence="8">
    <location>
        <begin position="163"/>
        <end position="190"/>
    </location>
</feature>
<evidence type="ECO:0000259" key="9">
    <source>
        <dbReference type="Pfam" id="PF02366"/>
    </source>
</evidence>
<keyword evidence="2" id="KW-1003">Cell membrane</keyword>
<name>A0A521ASN8_9BACT</name>
<evidence type="ECO:0000256" key="6">
    <source>
        <dbReference type="ARBA" id="ARBA00022989"/>
    </source>
</evidence>
<feature type="transmembrane region" description="Helical" evidence="8">
    <location>
        <begin position="202"/>
        <end position="221"/>
    </location>
</feature>
<evidence type="ECO:0000256" key="2">
    <source>
        <dbReference type="ARBA" id="ARBA00022475"/>
    </source>
</evidence>
<keyword evidence="6 8" id="KW-1133">Transmembrane helix</keyword>
<dbReference type="InterPro" id="IPR003342">
    <property type="entry name" value="ArnT-like_N"/>
</dbReference>
<dbReference type="OrthoDB" id="9775035at2"/>
<evidence type="ECO:0000256" key="3">
    <source>
        <dbReference type="ARBA" id="ARBA00022676"/>
    </source>
</evidence>
<dbReference type="Proteomes" id="UP000317315">
    <property type="component" value="Unassembled WGS sequence"/>
</dbReference>
<feature type="transmembrane region" description="Helical" evidence="8">
    <location>
        <begin position="313"/>
        <end position="331"/>
    </location>
</feature>
<gene>
    <name evidence="10" type="ORF">SAMN06269117_102108</name>
</gene>
<evidence type="ECO:0000313" key="11">
    <source>
        <dbReference type="Proteomes" id="UP000317315"/>
    </source>
</evidence>
<accession>A0A521ASN8</accession>
<feature type="transmembrane region" description="Helical" evidence="8">
    <location>
        <begin position="84"/>
        <end position="103"/>
    </location>
</feature>
<dbReference type="RefSeq" id="WP_142933766.1">
    <property type="nucleotide sequence ID" value="NZ_FXTM01000002.1"/>
</dbReference>
<sequence length="519" mass="61494">MKGKRALIIFIVSFLLLVLPNGLYSAFDKDEPKYLEAAYEMVKSGDYITPYYNYEFRFDKPILIYWLIALGYKIFGVNEFGGRFFVSIFGILTVLLLYWWLSRWKKEEFAFWSSLVLLSLLDFIVMSSVAMPDIVLTFFISASLIFFFEGHHRKNKNYHRLAFLFSGLATLTKGPVGLALPGIIAIFYMVLRRELKEGLKRIPWFSGFFIYFLVVLPWYGAVLKKHGYEFFKEFIIFHNIHRFTGKIPGHPTYWWYYLANYFWLYIPWVFFFPFAVYRVFQRKNFLSNPVLEFSLVWFSTVLLFFQIAHTKLAHYLLPSFPPFAVLTTWYLMRFRENLPSYLTAFYFTLLTFIGCAFWLYKGWPLWGALFLIPPLVASWLSLWSGRALQVLTVGFLTGMILFKWVTLPSLEPYRAKPQIGKELRKLNAKCKECKFAFFDYTSPEIVFYYRSGKLRDLNRDKIVKLLNSRKPVVVVTRENRLRRLKGIQYHILDRKKELLTKHSIVVISNYNLEKLYGGN</sequence>
<dbReference type="GO" id="GO:0016763">
    <property type="term" value="F:pentosyltransferase activity"/>
    <property type="evidence" value="ECO:0007669"/>
    <property type="project" value="TreeGrafter"/>
</dbReference>
<evidence type="ECO:0000256" key="5">
    <source>
        <dbReference type="ARBA" id="ARBA00022692"/>
    </source>
</evidence>
<dbReference type="PANTHER" id="PTHR33908">
    <property type="entry name" value="MANNOSYLTRANSFERASE YKCB-RELATED"/>
    <property type="match status" value="1"/>
</dbReference>
<protein>
    <submittedName>
        <fullName evidence="10">4-amino-4-deoxy-L-arabinose transferase</fullName>
    </submittedName>
</protein>
<dbReference type="AlphaFoldDB" id="A0A521ASN8"/>
<feature type="transmembrane region" description="Helical" evidence="8">
    <location>
        <begin position="289"/>
        <end position="307"/>
    </location>
</feature>
<dbReference type="GO" id="GO:0000030">
    <property type="term" value="F:mannosyltransferase activity"/>
    <property type="evidence" value="ECO:0007669"/>
    <property type="project" value="InterPro"/>
</dbReference>
<evidence type="ECO:0000313" key="10">
    <source>
        <dbReference type="EMBL" id="SMO37837.1"/>
    </source>
</evidence>
<dbReference type="GO" id="GO:0009103">
    <property type="term" value="P:lipopolysaccharide biosynthetic process"/>
    <property type="evidence" value="ECO:0007669"/>
    <property type="project" value="UniProtKB-ARBA"/>
</dbReference>
<feature type="transmembrane region" description="Helical" evidence="8">
    <location>
        <begin position="109"/>
        <end position="127"/>
    </location>
</feature>
<feature type="domain" description="ArnT-like N-terminal" evidence="9">
    <location>
        <begin position="7"/>
        <end position="222"/>
    </location>
</feature>
<proteinExistence type="predicted"/>
<keyword evidence="3" id="KW-0328">Glycosyltransferase</keyword>
<organism evidence="10 11">
    <name type="scientific">Balnearium lithotrophicum</name>
    <dbReference type="NCBI Taxonomy" id="223788"/>
    <lineage>
        <taxon>Bacteria</taxon>
        <taxon>Pseudomonadati</taxon>
        <taxon>Aquificota</taxon>
        <taxon>Aquificia</taxon>
        <taxon>Desulfurobacteriales</taxon>
        <taxon>Desulfurobacteriaceae</taxon>
        <taxon>Balnearium</taxon>
    </lineage>
</organism>
<feature type="transmembrane region" description="Helical" evidence="8">
    <location>
        <begin position="254"/>
        <end position="277"/>
    </location>
</feature>
<dbReference type="Pfam" id="PF02366">
    <property type="entry name" value="PMT"/>
    <property type="match status" value="1"/>
</dbReference>
<dbReference type="GO" id="GO:0010041">
    <property type="term" value="P:response to iron(III) ion"/>
    <property type="evidence" value="ECO:0007669"/>
    <property type="project" value="TreeGrafter"/>
</dbReference>
<evidence type="ECO:0000256" key="7">
    <source>
        <dbReference type="ARBA" id="ARBA00023136"/>
    </source>
</evidence>
<dbReference type="GO" id="GO:0005886">
    <property type="term" value="C:plasma membrane"/>
    <property type="evidence" value="ECO:0007669"/>
    <property type="project" value="UniProtKB-SubCell"/>
</dbReference>
<feature type="transmembrane region" description="Helical" evidence="8">
    <location>
        <begin position="338"/>
        <end position="359"/>
    </location>
</feature>
<keyword evidence="7 8" id="KW-0472">Membrane</keyword>
<keyword evidence="11" id="KW-1185">Reference proteome</keyword>
<feature type="transmembrane region" description="Helical" evidence="8">
    <location>
        <begin position="365"/>
        <end position="383"/>
    </location>
</feature>
<evidence type="ECO:0000256" key="1">
    <source>
        <dbReference type="ARBA" id="ARBA00004651"/>
    </source>
</evidence>
<keyword evidence="4 10" id="KW-0808">Transferase</keyword>
<comment type="subcellular location">
    <subcellularLocation>
        <location evidence="1">Cell membrane</location>
        <topology evidence="1">Multi-pass membrane protein</topology>
    </subcellularLocation>
</comment>
<dbReference type="GO" id="GO:0006493">
    <property type="term" value="P:protein O-linked glycosylation"/>
    <property type="evidence" value="ECO:0007669"/>
    <property type="project" value="InterPro"/>
</dbReference>
<feature type="transmembrane region" description="Helical" evidence="8">
    <location>
        <begin position="390"/>
        <end position="407"/>
    </location>
</feature>
<reference evidence="10 11" key="1">
    <citation type="submission" date="2017-05" db="EMBL/GenBank/DDBJ databases">
        <authorList>
            <person name="Varghese N."/>
            <person name="Submissions S."/>
        </authorList>
    </citation>
    <scope>NUCLEOTIDE SEQUENCE [LARGE SCALE GENOMIC DNA]</scope>
    <source>
        <strain evidence="10 11">DSM 16304</strain>
    </source>
</reference>
<evidence type="ECO:0000256" key="4">
    <source>
        <dbReference type="ARBA" id="ARBA00022679"/>
    </source>
</evidence>
<dbReference type="EMBL" id="FXTM01000002">
    <property type="protein sequence ID" value="SMO37837.1"/>
    <property type="molecule type" value="Genomic_DNA"/>
</dbReference>